<organism evidence="2 3">
    <name type="scientific">Ilyomonas limi</name>
    <dbReference type="NCBI Taxonomy" id="2575867"/>
    <lineage>
        <taxon>Bacteria</taxon>
        <taxon>Pseudomonadati</taxon>
        <taxon>Bacteroidota</taxon>
        <taxon>Chitinophagia</taxon>
        <taxon>Chitinophagales</taxon>
        <taxon>Chitinophagaceae</taxon>
        <taxon>Ilyomonas</taxon>
    </lineage>
</organism>
<proteinExistence type="predicted"/>
<accession>A0A4U3L0Z7</accession>
<evidence type="ECO:0000256" key="1">
    <source>
        <dbReference type="SAM" id="SignalP"/>
    </source>
</evidence>
<evidence type="ECO:0000313" key="3">
    <source>
        <dbReference type="Proteomes" id="UP000305848"/>
    </source>
</evidence>
<feature type="chain" id="PRO_5020965367" description="Outer membrane protein beta-barrel domain-containing protein" evidence="1">
    <location>
        <begin position="20"/>
        <end position="301"/>
    </location>
</feature>
<dbReference type="OrthoDB" id="666719at2"/>
<feature type="signal peptide" evidence="1">
    <location>
        <begin position="1"/>
        <end position="19"/>
    </location>
</feature>
<protein>
    <recommendedName>
        <fullName evidence="4">Outer membrane protein beta-barrel domain-containing protein</fullName>
    </recommendedName>
</protein>
<dbReference type="Proteomes" id="UP000305848">
    <property type="component" value="Unassembled WGS sequence"/>
</dbReference>
<dbReference type="AlphaFoldDB" id="A0A4U3L0Z7"/>
<evidence type="ECO:0000313" key="2">
    <source>
        <dbReference type="EMBL" id="TKK68638.1"/>
    </source>
</evidence>
<sequence length="301" mass="33994">MKRTFMALAAMLLAAGTFAQTTTDSSYNAVADTTGRGGPDTLRVGNFIIVKQSRNRGANSEETNGKHRMIVVLTSPHDYDSNYYSRHNTFTTNWLVFDLGFANINDKTNYAEANSSDYLHRASGDAKPFGKSDFKLRTKSSNVNIWVVTQRLNIAKNALNLKYGLGLEMFNFRYENDISYNKTPAYVYRDTVEFSKDKLYAGYITAPLMININPWPDKKRLTISFGASAGYLVGSHTKQISDERGKQKTRGDFDLNKWRFAYVAELGIGPVRLYGSYSINPLHGHDLKQYPYAVGLRFSSW</sequence>
<comment type="caution">
    <text evidence="2">The sequence shown here is derived from an EMBL/GenBank/DDBJ whole genome shotgun (WGS) entry which is preliminary data.</text>
</comment>
<gene>
    <name evidence="2" type="ORF">FC093_11010</name>
</gene>
<dbReference type="RefSeq" id="WP_137261826.1">
    <property type="nucleotide sequence ID" value="NZ_SZQL01000007.1"/>
</dbReference>
<dbReference type="EMBL" id="SZQL01000007">
    <property type="protein sequence ID" value="TKK68638.1"/>
    <property type="molecule type" value="Genomic_DNA"/>
</dbReference>
<name>A0A4U3L0Z7_9BACT</name>
<keyword evidence="3" id="KW-1185">Reference proteome</keyword>
<evidence type="ECO:0008006" key="4">
    <source>
        <dbReference type="Google" id="ProtNLM"/>
    </source>
</evidence>
<reference evidence="2 3" key="1">
    <citation type="submission" date="2019-05" db="EMBL/GenBank/DDBJ databases">
        <title>Panacibacter sp. strain 17mud1-8 Genome sequencing and assembly.</title>
        <authorList>
            <person name="Chhetri G."/>
        </authorList>
    </citation>
    <scope>NUCLEOTIDE SEQUENCE [LARGE SCALE GENOMIC DNA]</scope>
    <source>
        <strain evidence="2 3">17mud1-8</strain>
    </source>
</reference>
<keyword evidence="1" id="KW-0732">Signal</keyword>